<accession>A0A9D4QEY4</accession>
<sequence length="157" mass="18517">MVWQNLELRRGRRIMYPEVYQCRRCGRRHAARNCPELGRTCRRCGKGHVVRVQGDTWPFKPRVISRMRSRSYVVKKETGSVIPASVGNESRLVVPRRMRPMKRLTTRNQTSVIYQQAMWMEDLTKRNQSDVSCYKVIRVHQPGRLEDLRETEGDRSG</sequence>
<reference evidence="1" key="1">
    <citation type="journal article" date="2020" name="Cell">
        <title>Large-Scale Comparative Analyses of Tick Genomes Elucidate Their Genetic Diversity and Vector Capacities.</title>
        <authorList>
            <consortium name="Tick Genome and Microbiome Consortium (TIGMIC)"/>
            <person name="Jia N."/>
            <person name="Wang J."/>
            <person name="Shi W."/>
            <person name="Du L."/>
            <person name="Sun Y."/>
            <person name="Zhan W."/>
            <person name="Jiang J.F."/>
            <person name="Wang Q."/>
            <person name="Zhang B."/>
            <person name="Ji P."/>
            <person name="Bell-Sakyi L."/>
            <person name="Cui X.M."/>
            <person name="Yuan T.T."/>
            <person name="Jiang B.G."/>
            <person name="Yang W.F."/>
            <person name="Lam T.T."/>
            <person name="Chang Q.C."/>
            <person name="Ding S.J."/>
            <person name="Wang X.J."/>
            <person name="Zhu J.G."/>
            <person name="Ruan X.D."/>
            <person name="Zhao L."/>
            <person name="Wei J.T."/>
            <person name="Ye R.Z."/>
            <person name="Que T.C."/>
            <person name="Du C.H."/>
            <person name="Zhou Y.H."/>
            <person name="Cheng J.X."/>
            <person name="Dai P.F."/>
            <person name="Guo W.B."/>
            <person name="Han X.H."/>
            <person name="Huang E.J."/>
            <person name="Li L.F."/>
            <person name="Wei W."/>
            <person name="Gao Y.C."/>
            <person name="Liu J.Z."/>
            <person name="Shao H.Z."/>
            <person name="Wang X."/>
            <person name="Wang C.C."/>
            <person name="Yang T.C."/>
            <person name="Huo Q.B."/>
            <person name="Li W."/>
            <person name="Chen H.Y."/>
            <person name="Chen S.E."/>
            <person name="Zhou L.G."/>
            <person name="Ni X.B."/>
            <person name="Tian J.H."/>
            <person name="Sheng Y."/>
            <person name="Liu T."/>
            <person name="Pan Y.S."/>
            <person name="Xia L.Y."/>
            <person name="Li J."/>
            <person name="Zhao F."/>
            <person name="Cao W.C."/>
        </authorList>
    </citation>
    <scope>NUCLEOTIDE SEQUENCE</scope>
    <source>
        <strain evidence="1">Rsan-2018</strain>
    </source>
</reference>
<reference evidence="1" key="2">
    <citation type="submission" date="2021-09" db="EMBL/GenBank/DDBJ databases">
        <authorList>
            <person name="Jia N."/>
            <person name="Wang J."/>
            <person name="Shi W."/>
            <person name="Du L."/>
            <person name="Sun Y."/>
            <person name="Zhan W."/>
            <person name="Jiang J."/>
            <person name="Wang Q."/>
            <person name="Zhang B."/>
            <person name="Ji P."/>
            <person name="Sakyi L.B."/>
            <person name="Cui X."/>
            <person name="Yuan T."/>
            <person name="Jiang B."/>
            <person name="Yang W."/>
            <person name="Lam T.T.-Y."/>
            <person name="Chang Q."/>
            <person name="Ding S."/>
            <person name="Wang X."/>
            <person name="Zhu J."/>
            <person name="Ruan X."/>
            <person name="Zhao L."/>
            <person name="Wei J."/>
            <person name="Que T."/>
            <person name="Du C."/>
            <person name="Cheng J."/>
            <person name="Dai P."/>
            <person name="Han X."/>
            <person name="Huang E."/>
            <person name="Gao Y."/>
            <person name="Liu J."/>
            <person name="Shao H."/>
            <person name="Ye R."/>
            <person name="Li L."/>
            <person name="Wei W."/>
            <person name="Wang X."/>
            <person name="Wang C."/>
            <person name="Huo Q."/>
            <person name="Li W."/>
            <person name="Guo W."/>
            <person name="Chen H."/>
            <person name="Chen S."/>
            <person name="Zhou L."/>
            <person name="Zhou L."/>
            <person name="Ni X."/>
            <person name="Tian J."/>
            <person name="Zhou Y."/>
            <person name="Sheng Y."/>
            <person name="Liu T."/>
            <person name="Pan Y."/>
            <person name="Xia L."/>
            <person name="Li J."/>
            <person name="Zhao F."/>
            <person name="Cao W."/>
        </authorList>
    </citation>
    <scope>NUCLEOTIDE SEQUENCE</scope>
    <source>
        <strain evidence="1">Rsan-2018</strain>
        <tissue evidence="1">Larvae</tissue>
    </source>
</reference>
<name>A0A9D4QEY4_RHISA</name>
<keyword evidence="2" id="KW-1185">Reference proteome</keyword>
<organism evidence="1 2">
    <name type="scientific">Rhipicephalus sanguineus</name>
    <name type="common">Brown dog tick</name>
    <name type="synonym">Ixodes sanguineus</name>
    <dbReference type="NCBI Taxonomy" id="34632"/>
    <lineage>
        <taxon>Eukaryota</taxon>
        <taxon>Metazoa</taxon>
        <taxon>Ecdysozoa</taxon>
        <taxon>Arthropoda</taxon>
        <taxon>Chelicerata</taxon>
        <taxon>Arachnida</taxon>
        <taxon>Acari</taxon>
        <taxon>Parasitiformes</taxon>
        <taxon>Ixodida</taxon>
        <taxon>Ixodoidea</taxon>
        <taxon>Ixodidae</taxon>
        <taxon>Rhipicephalinae</taxon>
        <taxon>Rhipicephalus</taxon>
        <taxon>Rhipicephalus</taxon>
    </lineage>
</organism>
<evidence type="ECO:0000313" key="1">
    <source>
        <dbReference type="EMBL" id="KAH7976686.1"/>
    </source>
</evidence>
<proteinExistence type="predicted"/>
<evidence type="ECO:0000313" key="2">
    <source>
        <dbReference type="Proteomes" id="UP000821837"/>
    </source>
</evidence>
<dbReference type="Proteomes" id="UP000821837">
    <property type="component" value="Chromosome 10"/>
</dbReference>
<protein>
    <recommendedName>
        <fullName evidence="3">CCHC-type domain-containing protein</fullName>
    </recommendedName>
</protein>
<gene>
    <name evidence="1" type="ORF">HPB52_018122</name>
</gene>
<evidence type="ECO:0008006" key="3">
    <source>
        <dbReference type="Google" id="ProtNLM"/>
    </source>
</evidence>
<dbReference type="EMBL" id="JABSTV010001246">
    <property type="protein sequence ID" value="KAH7976686.1"/>
    <property type="molecule type" value="Genomic_DNA"/>
</dbReference>
<comment type="caution">
    <text evidence="1">The sequence shown here is derived from an EMBL/GenBank/DDBJ whole genome shotgun (WGS) entry which is preliminary data.</text>
</comment>
<dbReference type="AlphaFoldDB" id="A0A9D4QEY4"/>